<feature type="non-terminal residue" evidence="1">
    <location>
        <position position="50"/>
    </location>
</feature>
<gene>
    <name evidence="1" type="primary">ORF22156</name>
</gene>
<accession>A0A0B6YF87</accession>
<name>A0A0B6YF87_9EUPU</name>
<organism evidence="1">
    <name type="scientific">Arion vulgaris</name>
    <dbReference type="NCBI Taxonomy" id="1028688"/>
    <lineage>
        <taxon>Eukaryota</taxon>
        <taxon>Metazoa</taxon>
        <taxon>Spiralia</taxon>
        <taxon>Lophotrochozoa</taxon>
        <taxon>Mollusca</taxon>
        <taxon>Gastropoda</taxon>
        <taxon>Heterobranchia</taxon>
        <taxon>Euthyneura</taxon>
        <taxon>Panpulmonata</taxon>
        <taxon>Eupulmonata</taxon>
        <taxon>Stylommatophora</taxon>
        <taxon>Helicina</taxon>
        <taxon>Arionoidea</taxon>
        <taxon>Arionidae</taxon>
        <taxon>Arion</taxon>
    </lineage>
</organism>
<reference evidence="1" key="1">
    <citation type="submission" date="2014-12" db="EMBL/GenBank/DDBJ databases">
        <title>Insight into the proteome of Arion vulgaris.</title>
        <authorList>
            <person name="Aradska J."/>
            <person name="Bulat T."/>
            <person name="Smidak R."/>
            <person name="Sarate P."/>
            <person name="Gangsoo J."/>
            <person name="Sialana F."/>
            <person name="Bilban M."/>
            <person name="Lubec G."/>
        </authorList>
    </citation>
    <scope>NUCLEOTIDE SEQUENCE</scope>
    <source>
        <tissue evidence="1">Skin</tissue>
    </source>
</reference>
<sequence length="50" mass="5839">MTPSHKQFFRDLARVVGEEDREKHRLITSRFGLGKDSSTTKRKEKCVGKF</sequence>
<dbReference type="EMBL" id="HACG01007320">
    <property type="protein sequence ID" value="CEK54185.1"/>
    <property type="molecule type" value="Transcribed_RNA"/>
</dbReference>
<protein>
    <submittedName>
        <fullName evidence="1">Uncharacterized protein</fullName>
    </submittedName>
</protein>
<proteinExistence type="predicted"/>
<evidence type="ECO:0000313" key="1">
    <source>
        <dbReference type="EMBL" id="CEK54185.1"/>
    </source>
</evidence>
<dbReference type="AlphaFoldDB" id="A0A0B6YF87"/>